<accession>A0A1C7EGT8</accession>
<dbReference type="KEGG" id="pdg:BCM40_07765"/>
<feature type="transmembrane region" description="Helical" evidence="1">
    <location>
        <begin position="6"/>
        <end position="26"/>
    </location>
</feature>
<evidence type="ECO:0000313" key="3">
    <source>
        <dbReference type="Proteomes" id="UP000092495"/>
    </source>
</evidence>
<name>A0A1C7EGT8_9BACL</name>
<keyword evidence="1" id="KW-1133">Transmembrane helix</keyword>
<dbReference type="AlphaFoldDB" id="A0A1C7EGT8"/>
<gene>
    <name evidence="2" type="ORF">BCM40_07765</name>
</gene>
<dbReference type="EMBL" id="CP016543">
    <property type="protein sequence ID" value="ANU23273.1"/>
    <property type="molecule type" value="Genomic_DNA"/>
</dbReference>
<keyword evidence="3" id="KW-1185">Reference proteome</keyword>
<dbReference type="RefSeq" id="WP_065526310.1">
    <property type="nucleotide sequence ID" value="NZ_CP016543.2"/>
</dbReference>
<keyword evidence="1" id="KW-0812">Transmembrane</keyword>
<sequence>MLKKIVIGVPFIILIGLILIILKVNVGDSNIIVIKETKEDVAKENEMWKKENLSADSSEIVAEGPIQLIYKSWSRLSEKEKLNVSSSSKSEEILSSVDPTTIGIIPEIIDSTYYQLQTLRETANRLTSNEELSEEKRIVLTNEFETQLNSLYVDSLDLN</sequence>
<organism evidence="2 3">
    <name type="scientific">Planococcus donghaensis</name>
    <dbReference type="NCBI Taxonomy" id="414778"/>
    <lineage>
        <taxon>Bacteria</taxon>
        <taxon>Bacillati</taxon>
        <taxon>Bacillota</taxon>
        <taxon>Bacilli</taxon>
        <taxon>Bacillales</taxon>
        <taxon>Caryophanaceae</taxon>
        <taxon>Planococcus</taxon>
    </lineage>
</organism>
<evidence type="ECO:0000313" key="2">
    <source>
        <dbReference type="EMBL" id="ANU23273.1"/>
    </source>
</evidence>
<dbReference type="OrthoDB" id="9842494at2"/>
<reference evidence="2" key="1">
    <citation type="submission" date="2016-10" db="EMBL/GenBank/DDBJ databases">
        <authorList>
            <person name="See-Too W.S."/>
        </authorList>
    </citation>
    <scope>NUCLEOTIDE SEQUENCE</scope>
    <source>
        <strain evidence="2">DSM 22276</strain>
    </source>
</reference>
<keyword evidence="1" id="KW-0472">Membrane</keyword>
<evidence type="ECO:0000256" key="1">
    <source>
        <dbReference type="SAM" id="Phobius"/>
    </source>
</evidence>
<protein>
    <submittedName>
        <fullName evidence="2">Uncharacterized protein</fullName>
    </submittedName>
</protein>
<proteinExistence type="predicted"/>
<dbReference type="Proteomes" id="UP000092495">
    <property type="component" value="Chromosome"/>
</dbReference>